<protein>
    <recommendedName>
        <fullName evidence="2">Transposase-associated domain-containing protein</fullName>
    </recommendedName>
</protein>
<gene>
    <name evidence="3" type="ORF">LSALG_LOCUS10378</name>
</gene>
<dbReference type="EMBL" id="OX465077">
    <property type="protein sequence ID" value="CAI9270035.1"/>
    <property type="molecule type" value="Genomic_DNA"/>
</dbReference>
<dbReference type="PANTHER" id="PTHR33018">
    <property type="entry name" value="OS10G0338966 PROTEIN-RELATED"/>
    <property type="match status" value="1"/>
</dbReference>
<dbReference type="Pfam" id="PF13963">
    <property type="entry name" value="Transpos_assoc"/>
    <property type="match status" value="1"/>
</dbReference>
<dbReference type="Proteomes" id="UP001177003">
    <property type="component" value="Chromosome 1"/>
</dbReference>
<name>A0AA35VE67_LACSI</name>
<dbReference type="InterPro" id="IPR029480">
    <property type="entry name" value="Transpos_assoc"/>
</dbReference>
<accession>A0AA35VE67</accession>
<feature type="domain" description="Transposase-associated" evidence="2">
    <location>
        <begin position="6"/>
        <end position="80"/>
    </location>
</feature>
<keyword evidence="4" id="KW-1185">Reference proteome</keyword>
<evidence type="ECO:0000256" key="1">
    <source>
        <dbReference type="SAM" id="MobiDB-lite"/>
    </source>
</evidence>
<sequence length="211" mass="24503">MDRSYWMYGIKRSGDEYLACLSGFLKVAEENRVNKGENYIWCPCVDCQNCCMYTDSAKTEEHLIIRGFMRDYTCWSRHGEILVDHNVAPLEYNDDIDDTNDNNYDNISGVLHDCEDNVAEDDYEKFQQLFDESEKPYSYLEKTALQKFKERISSTEFQDISEKARMSSMCNTNPARVGPHGYRGNKAKWEKEKASGQLPSQLYEIKSGPRS</sequence>
<feature type="region of interest" description="Disordered" evidence="1">
    <location>
        <begin position="189"/>
        <end position="211"/>
    </location>
</feature>
<evidence type="ECO:0000259" key="2">
    <source>
        <dbReference type="Pfam" id="PF13963"/>
    </source>
</evidence>
<evidence type="ECO:0000313" key="4">
    <source>
        <dbReference type="Proteomes" id="UP001177003"/>
    </source>
</evidence>
<reference evidence="3" key="1">
    <citation type="submission" date="2023-04" db="EMBL/GenBank/DDBJ databases">
        <authorList>
            <person name="Vijverberg K."/>
            <person name="Xiong W."/>
            <person name="Schranz E."/>
        </authorList>
    </citation>
    <scope>NUCLEOTIDE SEQUENCE</scope>
</reference>
<evidence type="ECO:0000313" key="3">
    <source>
        <dbReference type="EMBL" id="CAI9270035.1"/>
    </source>
</evidence>
<proteinExistence type="predicted"/>
<dbReference type="AlphaFoldDB" id="A0AA35VE67"/>
<dbReference type="PANTHER" id="PTHR33018:SF37">
    <property type="entry name" value="TRANSPOSASE TNP1_EN_SPM-LIKE DOMAIN-CONTAINING PROTEIN"/>
    <property type="match status" value="1"/>
</dbReference>
<organism evidence="3 4">
    <name type="scientific">Lactuca saligna</name>
    <name type="common">Willowleaf lettuce</name>
    <dbReference type="NCBI Taxonomy" id="75948"/>
    <lineage>
        <taxon>Eukaryota</taxon>
        <taxon>Viridiplantae</taxon>
        <taxon>Streptophyta</taxon>
        <taxon>Embryophyta</taxon>
        <taxon>Tracheophyta</taxon>
        <taxon>Spermatophyta</taxon>
        <taxon>Magnoliopsida</taxon>
        <taxon>eudicotyledons</taxon>
        <taxon>Gunneridae</taxon>
        <taxon>Pentapetalae</taxon>
        <taxon>asterids</taxon>
        <taxon>campanulids</taxon>
        <taxon>Asterales</taxon>
        <taxon>Asteraceae</taxon>
        <taxon>Cichorioideae</taxon>
        <taxon>Cichorieae</taxon>
        <taxon>Lactucinae</taxon>
        <taxon>Lactuca</taxon>
    </lineage>
</organism>